<dbReference type="CDD" id="cd04301">
    <property type="entry name" value="NAT_SF"/>
    <property type="match status" value="1"/>
</dbReference>
<evidence type="ECO:0000256" key="1">
    <source>
        <dbReference type="ARBA" id="ARBA00022679"/>
    </source>
</evidence>
<protein>
    <submittedName>
        <fullName evidence="4">GNAT family N-acetyltransferase</fullName>
    </submittedName>
</protein>
<dbReference type="Gene3D" id="3.40.630.30">
    <property type="match status" value="1"/>
</dbReference>
<evidence type="ECO:0000256" key="2">
    <source>
        <dbReference type="ARBA" id="ARBA00023315"/>
    </source>
</evidence>
<sequence length="186" mass="19713">MARQIVIRTGTAADAQAVAALYTQSRRSAYAGILPAGLLGDGTAAEQPELWEIRLTADYGEPADTPVLLVAEAAGELYGFAYVVPEPDGRVLLDNLHVRPGHTGAGLGRRLLRAALAVAPHSPLHLDVLAANTRAVAFYEREGGLRTDEHSCVFANGYTLPEYEYTWSPPGRALGRPGPGATGRTP</sequence>
<dbReference type="PANTHER" id="PTHR43877:SF1">
    <property type="entry name" value="ACETYLTRANSFERASE"/>
    <property type="match status" value="1"/>
</dbReference>
<comment type="caution">
    <text evidence="4">The sequence shown here is derived from an EMBL/GenBank/DDBJ whole genome shotgun (WGS) entry which is preliminary data.</text>
</comment>
<dbReference type="InterPro" id="IPR050832">
    <property type="entry name" value="Bact_Acetyltransf"/>
</dbReference>
<keyword evidence="2" id="KW-0012">Acyltransferase</keyword>
<dbReference type="RefSeq" id="WP_344462669.1">
    <property type="nucleotide sequence ID" value="NZ_BAAANT010000007.1"/>
</dbReference>
<keyword evidence="5" id="KW-1185">Reference proteome</keyword>
<dbReference type="InterPro" id="IPR000182">
    <property type="entry name" value="GNAT_dom"/>
</dbReference>
<accession>A0ABP5KXB3</accession>
<dbReference type="EMBL" id="BAAANT010000007">
    <property type="protein sequence ID" value="GAA2137573.1"/>
    <property type="molecule type" value="Genomic_DNA"/>
</dbReference>
<evidence type="ECO:0000259" key="3">
    <source>
        <dbReference type="PROSITE" id="PS51186"/>
    </source>
</evidence>
<dbReference type="InterPro" id="IPR016181">
    <property type="entry name" value="Acyl_CoA_acyltransferase"/>
</dbReference>
<evidence type="ECO:0000313" key="5">
    <source>
        <dbReference type="Proteomes" id="UP001422759"/>
    </source>
</evidence>
<dbReference type="SUPFAM" id="SSF55729">
    <property type="entry name" value="Acyl-CoA N-acyltransferases (Nat)"/>
    <property type="match status" value="1"/>
</dbReference>
<dbReference type="PANTHER" id="PTHR43877">
    <property type="entry name" value="AMINOALKYLPHOSPHONATE N-ACETYLTRANSFERASE-RELATED-RELATED"/>
    <property type="match status" value="1"/>
</dbReference>
<proteinExistence type="predicted"/>
<organism evidence="4 5">
    <name type="scientific">Kitasatospora kazusensis</name>
    <dbReference type="NCBI Taxonomy" id="407974"/>
    <lineage>
        <taxon>Bacteria</taxon>
        <taxon>Bacillati</taxon>
        <taxon>Actinomycetota</taxon>
        <taxon>Actinomycetes</taxon>
        <taxon>Kitasatosporales</taxon>
        <taxon>Streptomycetaceae</taxon>
        <taxon>Kitasatospora</taxon>
    </lineage>
</organism>
<dbReference type="Proteomes" id="UP001422759">
    <property type="component" value="Unassembled WGS sequence"/>
</dbReference>
<dbReference type="PROSITE" id="PS51186">
    <property type="entry name" value="GNAT"/>
    <property type="match status" value="1"/>
</dbReference>
<name>A0ABP5KXB3_9ACTN</name>
<reference evidence="5" key="1">
    <citation type="journal article" date="2019" name="Int. J. Syst. Evol. Microbiol.">
        <title>The Global Catalogue of Microorganisms (GCM) 10K type strain sequencing project: providing services to taxonomists for standard genome sequencing and annotation.</title>
        <authorList>
            <consortium name="The Broad Institute Genomics Platform"/>
            <consortium name="The Broad Institute Genome Sequencing Center for Infectious Disease"/>
            <person name="Wu L."/>
            <person name="Ma J."/>
        </authorList>
    </citation>
    <scope>NUCLEOTIDE SEQUENCE [LARGE SCALE GENOMIC DNA]</scope>
    <source>
        <strain evidence="5">JCM 14560</strain>
    </source>
</reference>
<dbReference type="Pfam" id="PF00583">
    <property type="entry name" value="Acetyltransf_1"/>
    <property type="match status" value="1"/>
</dbReference>
<keyword evidence="1" id="KW-0808">Transferase</keyword>
<evidence type="ECO:0000313" key="4">
    <source>
        <dbReference type="EMBL" id="GAA2137573.1"/>
    </source>
</evidence>
<feature type="domain" description="N-acetyltransferase" evidence="3">
    <location>
        <begin position="5"/>
        <end position="179"/>
    </location>
</feature>
<gene>
    <name evidence="4" type="ORF">GCM10009760_18230</name>
</gene>